<dbReference type="STRING" id="118168.MC7420_4060"/>
<dbReference type="EMBL" id="DS989854">
    <property type="protein sequence ID" value="EDX74075.1"/>
    <property type="molecule type" value="Genomic_DNA"/>
</dbReference>
<dbReference type="HOGENOM" id="CLU_3024246_0_0_3"/>
<dbReference type="AlphaFoldDB" id="B4VUY1"/>
<evidence type="ECO:0000313" key="1">
    <source>
        <dbReference type="EMBL" id="EDX74075.1"/>
    </source>
</evidence>
<protein>
    <submittedName>
        <fullName evidence="1">Uncharacterized protein</fullName>
    </submittedName>
</protein>
<accession>B4VUY1</accession>
<proteinExistence type="predicted"/>
<sequence>MTGDNFDHNGSLCRLETGYQVSPPFLTSYHAISLTPGNPVSILVMRMTNVPHQMG</sequence>
<reference evidence="1 2" key="1">
    <citation type="submission" date="2008-07" db="EMBL/GenBank/DDBJ databases">
        <authorList>
            <person name="Tandeau de Marsac N."/>
            <person name="Ferriera S."/>
            <person name="Johnson J."/>
            <person name="Kravitz S."/>
            <person name="Beeson K."/>
            <person name="Sutton G."/>
            <person name="Rogers Y.-H."/>
            <person name="Friedman R."/>
            <person name="Frazier M."/>
            <person name="Venter J.C."/>
        </authorList>
    </citation>
    <scope>NUCLEOTIDE SEQUENCE [LARGE SCALE GENOMIC DNA]</scope>
    <source>
        <strain evidence="1 2">PCC 7420</strain>
    </source>
</reference>
<dbReference type="Proteomes" id="UP000003835">
    <property type="component" value="Unassembled WGS sequence"/>
</dbReference>
<evidence type="ECO:0000313" key="2">
    <source>
        <dbReference type="Proteomes" id="UP000003835"/>
    </source>
</evidence>
<name>B4VUY1_9CYAN</name>
<gene>
    <name evidence="1" type="ORF">MC7420_4060</name>
</gene>
<organism evidence="1 2">
    <name type="scientific">Coleofasciculus chthonoplastes PCC 7420</name>
    <dbReference type="NCBI Taxonomy" id="118168"/>
    <lineage>
        <taxon>Bacteria</taxon>
        <taxon>Bacillati</taxon>
        <taxon>Cyanobacteriota</taxon>
        <taxon>Cyanophyceae</taxon>
        <taxon>Coleofasciculales</taxon>
        <taxon>Coleofasciculaceae</taxon>
        <taxon>Coleofasciculus</taxon>
    </lineage>
</organism>
<keyword evidence="2" id="KW-1185">Reference proteome</keyword>